<sequence>ADARRPPRGAHSLHGRHLPAPVRRRPRPLRRHGRAHPAGQAALLERRPPRSLPRRARQLGGAGGNGCGL</sequence>
<feature type="compositionally biased region" description="Gly residues" evidence="1">
    <location>
        <begin position="60"/>
        <end position="69"/>
    </location>
</feature>
<feature type="region of interest" description="Disordered" evidence="1">
    <location>
        <begin position="1"/>
        <end position="69"/>
    </location>
</feature>
<feature type="non-terminal residue" evidence="2">
    <location>
        <position position="1"/>
    </location>
</feature>
<evidence type="ECO:0000313" key="2">
    <source>
        <dbReference type="EMBL" id="CAA9527839.1"/>
    </source>
</evidence>
<proteinExistence type="predicted"/>
<organism evidence="2">
    <name type="scientific">uncultured Sphingomonas sp</name>
    <dbReference type="NCBI Taxonomy" id="158754"/>
    <lineage>
        <taxon>Bacteria</taxon>
        <taxon>Pseudomonadati</taxon>
        <taxon>Pseudomonadota</taxon>
        <taxon>Alphaproteobacteria</taxon>
        <taxon>Sphingomonadales</taxon>
        <taxon>Sphingomonadaceae</taxon>
        <taxon>Sphingomonas</taxon>
        <taxon>environmental samples</taxon>
    </lineage>
</organism>
<protein>
    <submittedName>
        <fullName evidence="2">Uncharacterized protein</fullName>
    </submittedName>
</protein>
<feature type="non-terminal residue" evidence="2">
    <location>
        <position position="69"/>
    </location>
</feature>
<evidence type="ECO:0000256" key="1">
    <source>
        <dbReference type="SAM" id="MobiDB-lite"/>
    </source>
</evidence>
<gene>
    <name evidence="2" type="ORF">AVDCRST_MAG31-2101</name>
</gene>
<name>A0A6J4TN32_9SPHN</name>
<accession>A0A6J4TN32</accession>
<reference evidence="2" key="1">
    <citation type="submission" date="2020-02" db="EMBL/GenBank/DDBJ databases">
        <authorList>
            <person name="Meier V. D."/>
        </authorList>
    </citation>
    <scope>NUCLEOTIDE SEQUENCE</scope>
    <source>
        <strain evidence="2">AVDCRST_MAG31</strain>
    </source>
</reference>
<dbReference type="AlphaFoldDB" id="A0A6J4TN32"/>
<dbReference type="EMBL" id="CADCWA010000163">
    <property type="protein sequence ID" value="CAA9527839.1"/>
    <property type="molecule type" value="Genomic_DNA"/>
</dbReference>
<feature type="compositionally biased region" description="Basic residues" evidence="1">
    <location>
        <begin position="1"/>
        <end position="35"/>
    </location>
</feature>